<dbReference type="GO" id="GO:0004525">
    <property type="term" value="F:ribonuclease III activity"/>
    <property type="evidence" value="ECO:0007669"/>
    <property type="project" value="InterPro"/>
</dbReference>
<organism evidence="3">
    <name type="scientific">Chromera velia CCMP2878</name>
    <dbReference type="NCBI Taxonomy" id="1169474"/>
    <lineage>
        <taxon>Eukaryota</taxon>
        <taxon>Sar</taxon>
        <taxon>Alveolata</taxon>
        <taxon>Colpodellida</taxon>
        <taxon>Chromeraceae</taxon>
        <taxon>Chromera</taxon>
    </lineage>
</organism>
<feature type="compositionally biased region" description="Basic and acidic residues" evidence="1">
    <location>
        <begin position="388"/>
        <end position="399"/>
    </location>
</feature>
<dbReference type="PROSITE" id="PS50142">
    <property type="entry name" value="RNASE_3_2"/>
    <property type="match status" value="1"/>
</dbReference>
<protein>
    <recommendedName>
        <fullName evidence="2">RNase III domain-containing protein</fullName>
    </recommendedName>
</protein>
<evidence type="ECO:0000313" key="3">
    <source>
        <dbReference type="EMBL" id="CEM39791.1"/>
    </source>
</evidence>
<dbReference type="EMBL" id="CDMZ01001957">
    <property type="protein sequence ID" value="CEM39791.1"/>
    <property type="molecule type" value="Genomic_DNA"/>
</dbReference>
<dbReference type="AlphaFoldDB" id="A0A0G4H7A4"/>
<sequence>MTKKRPASAGLDAVAVKAAEHLKLLKQLEELIGYEFERQLPFPLYRRLTKKEYSKLSSWGDKALEWAITDYLNTNFPDASPEILTALRERLAGRLTTTAVRRVWGLSQIIAHGPGKDPEEEILEYLFGLIFQDTGRQMVKTLPIVCQVFKKLFQPLLSLLGTIPLSPQTTRKMAPTACLHHGSGSQESEAPVALAGASSYLFRKGDGEMGRGGDGRYKKEDWEGERTEMVYKRKPSSEQARRLAGTQQPKKLTGILRENGKRRETGVDGHYQGLRDTIHKGQSNFKADGASEVGQSSEGAPRGAANVLLPLSFPHVCRNERGALYGKGATTKVQNLPGPGVMESTGRHAPMNGGGQNKSRGRSPAGISSRRTDRVEEMNRQARHKREKTADRDDRRSAETHSGVGTRLSSANQQGRRPDDNTTKGGERRQGGMDEKKEAEKTLSNRRGRGGKVWGNIFE</sequence>
<proteinExistence type="predicted"/>
<feature type="domain" description="RNase III" evidence="2">
    <location>
        <begin position="49"/>
        <end position="135"/>
    </location>
</feature>
<feature type="compositionally biased region" description="Basic and acidic residues" evidence="1">
    <location>
        <begin position="370"/>
        <end position="380"/>
    </location>
</feature>
<dbReference type="GO" id="GO:0006396">
    <property type="term" value="P:RNA processing"/>
    <property type="evidence" value="ECO:0007669"/>
    <property type="project" value="InterPro"/>
</dbReference>
<evidence type="ECO:0000256" key="1">
    <source>
        <dbReference type="SAM" id="MobiDB-lite"/>
    </source>
</evidence>
<feature type="compositionally biased region" description="Basic and acidic residues" evidence="1">
    <location>
        <begin position="416"/>
        <end position="443"/>
    </location>
</feature>
<name>A0A0G4H7A4_9ALVE</name>
<reference evidence="3" key="1">
    <citation type="submission" date="2014-11" db="EMBL/GenBank/DDBJ databases">
        <authorList>
            <person name="Otto D Thomas"/>
            <person name="Naeem Raeece"/>
        </authorList>
    </citation>
    <scope>NUCLEOTIDE SEQUENCE</scope>
</reference>
<dbReference type="VEuPathDB" id="CryptoDB:Cvel_25022"/>
<dbReference type="InterPro" id="IPR036389">
    <property type="entry name" value="RNase_III_sf"/>
</dbReference>
<dbReference type="Gene3D" id="1.10.1520.10">
    <property type="entry name" value="Ribonuclease III domain"/>
    <property type="match status" value="1"/>
</dbReference>
<evidence type="ECO:0000259" key="2">
    <source>
        <dbReference type="PROSITE" id="PS50142"/>
    </source>
</evidence>
<gene>
    <name evidence="3" type="ORF">Cvel_25022</name>
</gene>
<accession>A0A0G4H7A4</accession>
<feature type="region of interest" description="Disordered" evidence="1">
    <location>
        <begin position="328"/>
        <end position="459"/>
    </location>
</feature>
<dbReference type="SUPFAM" id="SSF69065">
    <property type="entry name" value="RNase III domain-like"/>
    <property type="match status" value="1"/>
</dbReference>
<dbReference type="InterPro" id="IPR000999">
    <property type="entry name" value="RNase_III_dom"/>
</dbReference>